<feature type="region of interest" description="Disordered" evidence="1">
    <location>
        <begin position="168"/>
        <end position="193"/>
    </location>
</feature>
<dbReference type="Gene3D" id="3.30.750.140">
    <property type="match status" value="1"/>
</dbReference>
<dbReference type="EMBL" id="VITR01000003">
    <property type="protein sequence ID" value="TWB44249.1"/>
    <property type="molecule type" value="Genomic_DNA"/>
</dbReference>
<feature type="domain" description="Flagellar hook-length control protein-like C-terminal" evidence="2">
    <location>
        <begin position="585"/>
        <end position="664"/>
    </location>
</feature>
<keyword evidence="4" id="KW-1185">Reference proteome</keyword>
<accession>A0A560HF33</accession>
<evidence type="ECO:0000313" key="3">
    <source>
        <dbReference type="EMBL" id="TWB44249.1"/>
    </source>
</evidence>
<evidence type="ECO:0000259" key="2">
    <source>
        <dbReference type="Pfam" id="PF02120"/>
    </source>
</evidence>
<comment type="caution">
    <text evidence="3">The sequence shown here is derived from an EMBL/GenBank/DDBJ whole genome shotgun (WGS) entry which is preliminary data.</text>
</comment>
<keyword evidence="3" id="KW-0282">Flagellum</keyword>
<feature type="region of interest" description="Disordered" evidence="1">
    <location>
        <begin position="312"/>
        <end position="338"/>
    </location>
</feature>
<feature type="compositionally biased region" description="Polar residues" evidence="1">
    <location>
        <begin position="682"/>
        <end position="692"/>
    </location>
</feature>
<dbReference type="InterPro" id="IPR038610">
    <property type="entry name" value="FliK-like_C_sf"/>
</dbReference>
<keyword evidence="3" id="KW-0969">Cilium</keyword>
<sequence>MTGFQPVQSLFPTQGTSAAGILGGGTAAGGDGATDLFTQLLSGMVEADNVGSQSAGQGTAFLGTSQGATSPFTPSTVPFATGKAGATGKNGIAPAGTTTGTAVTALMTGITANSPSALQAGTGWTQTHWSAATATTDAVTTEDGKDAATSPDGTTTDATLAALAAGAQQQPLPTPAPTPAAPTPSATGQAAQDATKIADLTAAKGADAALAQTAAGQTPLPQGGTTEALSGTQAQAEGAGTAALAGMTPVGQPTAADATLAAQAAAALSAGQATTTPTKGSAAASAATSLAVADQKAAALAAGTPVASARAATAGATPAPTPSAPTSPAPTAATAQAQKAQTDAAALAATTAAVAAGTVDAKMGKADGVSGSGLKGGTPNKANAKGDTVKLPGVSVSATATDQKAGAADTADQTRQQTADSATDGNGSNGLLANTSGEGMIYADTHAAAPLTKMGDAATPAAAPMAALATVAGGGTAATATQTATATAQATLQTLLQQQQAGRTNTASNGLLVTTENGLLPAAAETTGTSTSASDAALNASGFMGLVDGQHTFATGFAAQMAGTSQAARPPQYPPVLQQVTMGFQKAASNGMDSVTIQLSPDDMGSIDVKLDFHKDGKVHASVTADNAKTLDLLQRNSDDLKNALQDAGLQTDSDSLSFNLKDDSEAQQQQERRSGSRGQQFSMDDTATTEDAASENIIIPSLGRVDVRI</sequence>
<feature type="region of interest" description="Disordered" evidence="1">
    <location>
        <begin position="135"/>
        <end position="155"/>
    </location>
</feature>
<dbReference type="RefSeq" id="WP_145730081.1">
    <property type="nucleotide sequence ID" value="NZ_VITR01000003.1"/>
</dbReference>
<evidence type="ECO:0000313" key="4">
    <source>
        <dbReference type="Proteomes" id="UP000315751"/>
    </source>
</evidence>
<feature type="compositionally biased region" description="Polar residues" evidence="1">
    <location>
        <begin position="219"/>
        <end position="230"/>
    </location>
</feature>
<name>A0A560HF33_9PROT</name>
<feature type="compositionally biased region" description="Low complexity" evidence="1">
    <location>
        <begin position="329"/>
        <end position="338"/>
    </location>
</feature>
<feature type="compositionally biased region" description="Low complexity" evidence="1">
    <location>
        <begin position="183"/>
        <end position="193"/>
    </location>
</feature>
<protein>
    <submittedName>
        <fullName evidence="3">Flagellar hook-length control protein FliK</fullName>
    </submittedName>
</protein>
<feature type="compositionally biased region" description="Pro residues" evidence="1">
    <location>
        <begin position="319"/>
        <end position="328"/>
    </location>
</feature>
<keyword evidence="3" id="KW-0966">Cell projection</keyword>
<dbReference type="InterPro" id="IPR021136">
    <property type="entry name" value="Flagellar_hook_control-like_C"/>
</dbReference>
<gene>
    <name evidence="3" type="ORF">FBZ90_103155</name>
</gene>
<dbReference type="Proteomes" id="UP000315751">
    <property type="component" value="Unassembled WGS sequence"/>
</dbReference>
<proteinExistence type="predicted"/>
<organism evidence="3 4">
    <name type="scientific">Nitrospirillum amazonense</name>
    <dbReference type="NCBI Taxonomy" id="28077"/>
    <lineage>
        <taxon>Bacteria</taxon>
        <taxon>Pseudomonadati</taxon>
        <taxon>Pseudomonadota</taxon>
        <taxon>Alphaproteobacteria</taxon>
        <taxon>Rhodospirillales</taxon>
        <taxon>Azospirillaceae</taxon>
        <taxon>Nitrospirillum</taxon>
    </lineage>
</organism>
<feature type="region of interest" description="Disordered" evidence="1">
    <location>
        <begin position="216"/>
        <end position="235"/>
    </location>
</feature>
<evidence type="ECO:0000256" key="1">
    <source>
        <dbReference type="SAM" id="MobiDB-lite"/>
    </source>
</evidence>
<dbReference type="OrthoDB" id="7203912at2"/>
<dbReference type="CDD" id="cd17470">
    <property type="entry name" value="T3SS_Flik_C"/>
    <property type="match status" value="1"/>
</dbReference>
<feature type="region of interest" description="Disordered" evidence="1">
    <location>
        <begin position="654"/>
        <end position="696"/>
    </location>
</feature>
<reference evidence="3 4" key="1">
    <citation type="submission" date="2019-06" db="EMBL/GenBank/DDBJ databases">
        <title>Genomic Encyclopedia of Type Strains, Phase IV (KMG-V): Genome sequencing to study the core and pangenomes of soil and plant-associated prokaryotes.</title>
        <authorList>
            <person name="Whitman W."/>
        </authorList>
    </citation>
    <scope>NUCLEOTIDE SEQUENCE [LARGE SCALE GENOMIC DNA]</scope>
    <source>
        <strain evidence="3 4">BR 11622</strain>
    </source>
</reference>
<feature type="compositionally biased region" description="Pro residues" evidence="1">
    <location>
        <begin position="172"/>
        <end position="182"/>
    </location>
</feature>
<feature type="compositionally biased region" description="Polar residues" evidence="1">
    <location>
        <begin position="411"/>
        <end position="432"/>
    </location>
</feature>
<dbReference type="Pfam" id="PF02120">
    <property type="entry name" value="Flg_hook"/>
    <property type="match status" value="1"/>
</dbReference>
<feature type="compositionally biased region" description="Basic and acidic residues" evidence="1">
    <location>
        <begin position="661"/>
        <end position="675"/>
    </location>
</feature>
<dbReference type="AlphaFoldDB" id="A0A560HF33"/>
<feature type="region of interest" description="Disordered" evidence="1">
    <location>
        <begin position="364"/>
        <end position="432"/>
    </location>
</feature>